<feature type="domain" description="WYL" evidence="1">
    <location>
        <begin position="130"/>
        <end position="206"/>
    </location>
</feature>
<feature type="domain" description="DNA-binding transcriptional repressor CapW C-terminal dimerisation" evidence="2">
    <location>
        <begin position="230"/>
        <end position="300"/>
    </location>
</feature>
<sequence length="309" mass="35217">MAEKVKMLHEIKFATRQRLQFIEVMAYYTGTISRSMLARAYGISDPAATKDLKLYNDLAPGNLDYNPSLFSFVPSAQFDEVFANLQPASVLPMFAQNLLSVDNPSGKIPIYGISVQALPFPVRLPEKALLAQIIRSIKSASQLKVNYHSLSRHTDMQAHSGEHNDATEDSTRIIEPHALVNNGLRWHVRAYNHQNYDFRDFVLSRFILAEKLDIPAESSQHYDDDWMESVSLKLAPHPELSEKQRRGLSYDYNMRDGMIELQVRRALVGYLLQQMKVDTSVEHSQNPSAYQLVVSNRDEIEPFAGWAFI</sequence>
<evidence type="ECO:0000259" key="3">
    <source>
        <dbReference type="Pfam" id="PF26109"/>
    </source>
</evidence>
<dbReference type="EMBL" id="UOFJ01000602">
    <property type="protein sequence ID" value="VAW71451.1"/>
    <property type="molecule type" value="Genomic_DNA"/>
</dbReference>
<name>A0A3B0XVC0_9ZZZZ</name>
<dbReference type="InterPro" id="IPR059019">
    <property type="entry name" value="WHD_CapW"/>
</dbReference>
<dbReference type="PROSITE" id="PS52050">
    <property type="entry name" value="WYL"/>
    <property type="match status" value="1"/>
</dbReference>
<dbReference type="Pfam" id="PF13280">
    <property type="entry name" value="WYL"/>
    <property type="match status" value="1"/>
</dbReference>
<gene>
    <name evidence="4" type="ORF">MNBD_GAMMA10-1350</name>
</gene>
<evidence type="ECO:0000313" key="4">
    <source>
        <dbReference type="EMBL" id="VAW71451.1"/>
    </source>
</evidence>
<feature type="domain" description="DNA-binding transcriptional repressor CapW winged helix-turn-helix" evidence="3">
    <location>
        <begin position="15"/>
        <end position="94"/>
    </location>
</feature>
<evidence type="ECO:0000259" key="2">
    <source>
        <dbReference type="Pfam" id="PF26107"/>
    </source>
</evidence>
<proteinExistence type="predicted"/>
<reference evidence="4" key="1">
    <citation type="submission" date="2018-06" db="EMBL/GenBank/DDBJ databases">
        <authorList>
            <person name="Zhirakovskaya E."/>
        </authorList>
    </citation>
    <scope>NUCLEOTIDE SEQUENCE</scope>
</reference>
<protein>
    <submittedName>
        <fullName evidence="4">Uncharacterized protein</fullName>
    </submittedName>
</protein>
<dbReference type="Pfam" id="PF26107">
    <property type="entry name" value="BrxR_CTD"/>
    <property type="match status" value="1"/>
</dbReference>
<dbReference type="InterPro" id="IPR059020">
    <property type="entry name" value="CapW_CTD"/>
</dbReference>
<dbReference type="Pfam" id="PF26109">
    <property type="entry name" value="WHD_BrxR"/>
    <property type="match status" value="1"/>
</dbReference>
<dbReference type="InterPro" id="IPR016634">
    <property type="entry name" value="CapW-like"/>
</dbReference>
<evidence type="ECO:0000259" key="1">
    <source>
        <dbReference type="Pfam" id="PF13280"/>
    </source>
</evidence>
<organism evidence="4">
    <name type="scientific">hydrothermal vent metagenome</name>
    <dbReference type="NCBI Taxonomy" id="652676"/>
    <lineage>
        <taxon>unclassified sequences</taxon>
        <taxon>metagenomes</taxon>
        <taxon>ecological metagenomes</taxon>
    </lineage>
</organism>
<accession>A0A3B0XVC0</accession>
<dbReference type="InterPro" id="IPR026881">
    <property type="entry name" value="WYL_dom"/>
</dbReference>
<dbReference type="PIRSF" id="PIRSF015558">
    <property type="entry name" value="Txn_reg_DeoR_prd"/>
    <property type="match status" value="1"/>
</dbReference>
<dbReference type="AlphaFoldDB" id="A0A3B0XVC0"/>